<reference evidence="1" key="1">
    <citation type="submission" date="2016-12" db="EMBL/GenBank/DDBJ databases">
        <title>The genomes of Aspergillus section Nigri reveals drivers in fungal speciation.</title>
        <authorList>
            <consortium name="DOE Joint Genome Institute"/>
            <person name="Vesth T.C."/>
            <person name="Nybo J."/>
            <person name="Theobald S."/>
            <person name="Brandl J."/>
            <person name="Frisvad J.C."/>
            <person name="Nielsen K.F."/>
            <person name="Lyhne E.K."/>
            <person name="Kogle M.E."/>
            <person name="Kuo A."/>
            <person name="Riley R."/>
            <person name="Clum A."/>
            <person name="Nolan M."/>
            <person name="Lipzen A."/>
            <person name="Salamov A."/>
            <person name="Henrissat B."/>
            <person name="Wiebenga A."/>
            <person name="De vries R.P."/>
            <person name="Grigoriev I.V."/>
            <person name="Mortensen U.H."/>
            <person name="Andersen M.R."/>
            <person name="Baker S.E."/>
        </authorList>
    </citation>
    <scope>NUCLEOTIDE SEQUENCE</scope>
    <source>
        <strain evidence="1">IBT 28561</strain>
    </source>
</reference>
<dbReference type="GeneID" id="36540617"/>
<dbReference type="RefSeq" id="XP_024697332.1">
    <property type="nucleotide sequence ID" value="XM_024833093.1"/>
</dbReference>
<organism evidence="1 2">
    <name type="scientific">Aspergillus campestris (strain IBT 28561)</name>
    <dbReference type="NCBI Taxonomy" id="1392248"/>
    <lineage>
        <taxon>Eukaryota</taxon>
        <taxon>Fungi</taxon>
        <taxon>Dikarya</taxon>
        <taxon>Ascomycota</taxon>
        <taxon>Pezizomycotina</taxon>
        <taxon>Eurotiomycetes</taxon>
        <taxon>Eurotiomycetidae</taxon>
        <taxon>Eurotiales</taxon>
        <taxon>Aspergillaceae</taxon>
        <taxon>Aspergillus</taxon>
        <taxon>Aspergillus subgen. Circumdati</taxon>
    </lineage>
</organism>
<keyword evidence="2" id="KW-1185">Reference proteome</keyword>
<protein>
    <submittedName>
        <fullName evidence="1">Uncharacterized protein</fullName>
    </submittedName>
</protein>
<evidence type="ECO:0000313" key="1">
    <source>
        <dbReference type="EMBL" id="PKY08738.1"/>
    </source>
</evidence>
<name>A0A2I1DFT6_ASPC2</name>
<accession>A0A2I1DFT6</accession>
<comment type="caution">
    <text evidence="1">The sequence shown here is derived from an EMBL/GenBank/DDBJ whole genome shotgun (WGS) entry which is preliminary data.</text>
</comment>
<dbReference type="AlphaFoldDB" id="A0A2I1DFT6"/>
<dbReference type="EMBL" id="MSFM01000001">
    <property type="protein sequence ID" value="PKY08738.1"/>
    <property type="molecule type" value="Genomic_DNA"/>
</dbReference>
<evidence type="ECO:0000313" key="2">
    <source>
        <dbReference type="Proteomes" id="UP000234254"/>
    </source>
</evidence>
<proteinExistence type="predicted"/>
<dbReference type="VEuPathDB" id="FungiDB:P168DRAFT_21923"/>
<dbReference type="Proteomes" id="UP000234254">
    <property type="component" value="Unassembled WGS sequence"/>
</dbReference>
<sequence length="70" mass="7616">MIGSNNRYGIKASGGTDFDGLQVCIVNFTCYVHLGLGTAYYVVPYLCWSITRSAIHTVSKYLSTCLVSGE</sequence>
<gene>
    <name evidence="1" type="ORF">P168DRAFT_21923</name>
</gene>